<feature type="transmembrane region" description="Helical" evidence="5">
    <location>
        <begin position="144"/>
        <end position="165"/>
    </location>
</feature>
<evidence type="ECO:0000313" key="6">
    <source>
        <dbReference type="EMBL" id="GMS87673.1"/>
    </source>
</evidence>
<dbReference type="InterPro" id="IPR005828">
    <property type="entry name" value="MFS_sugar_transport-like"/>
</dbReference>
<proteinExistence type="predicted"/>
<evidence type="ECO:0000256" key="3">
    <source>
        <dbReference type="ARBA" id="ARBA00022989"/>
    </source>
</evidence>
<feature type="transmembrane region" description="Helical" evidence="5">
    <location>
        <begin position="85"/>
        <end position="104"/>
    </location>
</feature>
<evidence type="ECO:0000313" key="7">
    <source>
        <dbReference type="Proteomes" id="UP001432027"/>
    </source>
</evidence>
<accession>A0AAV5T4A7</accession>
<evidence type="ECO:0000256" key="1">
    <source>
        <dbReference type="ARBA" id="ARBA00004370"/>
    </source>
</evidence>
<dbReference type="GO" id="GO:0015149">
    <property type="term" value="F:hexose transmembrane transporter activity"/>
    <property type="evidence" value="ECO:0007669"/>
    <property type="project" value="TreeGrafter"/>
</dbReference>
<evidence type="ECO:0000256" key="4">
    <source>
        <dbReference type="ARBA" id="ARBA00023136"/>
    </source>
</evidence>
<dbReference type="InterPro" id="IPR036259">
    <property type="entry name" value="MFS_trans_sf"/>
</dbReference>
<feature type="transmembrane region" description="Helical" evidence="5">
    <location>
        <begin position="54"/>
        <end position="73"/>
    </location>
</feature>
<dbReference type="PANTHER" id="PTHR23503:SF29">
    <property type="entry name" value="MAJOR FACILITATOR SUPERFAMILY (MFS) PROFILE DOMAIN-CONTAINING PROTEIN"/>
    <property type="match status" value="1"/>
</dbReference>
<evidence type="ECO:0008006" key="8">
    <source>
        <dbReference type="Google" id="ProtNLM"/>
    </source>
</evidence>
<comment type="subcellular location">
    <subcellularLocation>
        <location evidence="1">Membrane</location>
    </subcellularLocation>
</comment>
<organism evidence="6 7">
    <name type="scientific">Pristionchus entomophagus</name>
    <dbReference type="NCBI Taxonomy" id="358040"/>
    <lineage>
        <taxon>Eukaryota</taxon>
        <taxon>Metazoa</taxon>
        <taxon>Ecdysozoa</taxon>
        <taxon>Nematoda</taxon>
        <taxon>Chromadorea</taxon>
        <taxon>Rhabditida</taxon>
        <taxon>Rhabditina</taxon>
        <taxon>Diplogasteromorpha</taxon>
        <taxon>Diplogasteroidea</taxon>
        <taxon>Neodiplogasteridae</taxon>
        <taxon>Pristionchus</taxon>
    </lineage>
</organism>
<reference evidence="6" key="1">
    <citation type="submission" date="2023-10" db="EMBL/GenBank/DDBJ databases">
        <title>Genome assembly of Pristionchus species.</title>
        <authorList>
            <person name="Yoshida K."/>
            <person name="Sommer R.J."/>
        </authorList>
    </citation>
    <scope>NUCLEOTIDE SEQUENCE</scope>
    <source>
        <strain evidence="6">RS0144</strain>
    </source>
</reference>
<keyword evidence="7" id="KW-1185">Reference proteome</keyword>
<dbReference type="SUPFAM" id="SSF103473">
    <property type="entry name" value="MFS general substrate transporter"/>
    <property type="match status" value="1"/>
</dbReference>
<dbReference type="InterPro" id="IPR045263">
    <property type="entry name" value="GLUT"/>
</dbReference>
<keyword evidence="4 5" id="KW-0472">Membrane</keyword>
<dbReference type="AlphaFoldDB" id="A0AAV5T4A7"/>
<evidence type="ECO:0000256" key="5">
    <source>
        <dbReference type="SAM" id="Phobius"/>
    </source>
</evidence>
<dbReference type="GO" id="GO:0016020">
    <property type="term" value="C:membrane"/>
    <property type="evidence" value="ECO:0007669"/>
    <property type="project" value="UniProtKB-SubCell"/>
</dbReference>
<dbReference type="Pfam" id="PF00083">
    <property type="entry name" value="Sugar_tr"/>
    <property type="match status" value="1"/>
</dbReference>
<comment type="caution">
    <text evidence="6">The sequence shown here is derived from an EMBL/GenBank/DDBJ whole genome shotgun (WGS) entry which is preliminary data.</text>
</comment>
<feature type="non-terminal residue" evidence="6">
    <location>
        <position position="179"/>
    </location>
</feature>
<dbReference type="Gene3D" id="1.20.1250.20">
    <property type="entry name" value="MFS general substrate transporter like domains"/>
    <property type="match status" value="1"/>
</dbReference>
<keyword evidence="3 5" id="KW-1133">Transmembrane helix</keyword>
<dbReference type="PANTHER" id="PTHR23503">
    <property type="entry name" value="SOLUTE CARRIER FAMILY 2"/>
    <property type="match status" value="1"/>
</dbReference>
<evidence type="ECO:0000256" key="2">
    <source>
        <dbReference type="ARBA" id="ARBA00022692"/>
    </source>
</evidence>
<keyword evidence="2 5" id="KW-0812">Transmembrane</keyword>
<dbReference type="Proteomes" id="UP001432027">
    <property type="component" value="Unassembled WGS sequence"/>
</dbReference>
<sequence length="179" mass="20178">MPSFHMLALSMQVAYSSMGPLGFATTFLNTPVEEFRIYLNASYNNELTVEGYNTLWNVIQNIWLVGFLIGMVLSPLLNDRFGRRGRFISSIVSAITFQSIVLYLQEFPPSAKRGTSSYTSDITYSFFCFVSMTLGTKQLLGDHLSLLLGVQILLCAVSVLVTLRLHETPKYLLIRKNDE</sequence>
<gene>
    <name evidence="6" type="ORF">PENTCL1PPCAC_9848</name>
</gene>
<name>A0AAV5T4A7_9BILA</name>
<dbReference type="EMBL" id="BTSX01000003">
    <property type="protein sequence ID" value="GMS87673.1"/>
    <property type="molecule type" value="Genomic_DNA"/>
</dbReference>
<protein>
    <recommendedName>
        <fullName evidence="8">Membrane transporter</fullName>
    </recommendedName>
</protein>